<dbReference type="RefSeq" id="WP_057014709.1">
    <property type="nucleotide sequence ID" value="NZ_JYLH01000026.1"/>
</dbReference>
<dbReference type="EMBL" id="JYLH01000026">
    <property type="protein sequence ID" value="KRP41315.1"/>
    <property type="molecule type" value="Genomic_DNA"/>
</dbReference>
<organism evidence="1 2">
    <name type="scientific">Pseudomonas libanensis</name>
    <dbReference type="NCBI Taxonomy" id="75588"/>
    <lineage>
        <taxon>Bacteria</taxon>
        <taxon>Pseudomonadati</taxon>
        <taxon>Pseudomonadota</taxon>
        <taxon>Gammaproteobacteria</taxon>
        <taxon>Pseudomonadales</taxon>
        <taxon>Pseudomonadaceae</taxon>
        <taxon>Pseudomonas</taxon>
    </lineage>
</organism>
<comment type="caution">
    <text evidence="1">The sequence shown here is derived from an EMBL/GenBank/DDBJ whole genome shotgun (WGS) entry which is preliminary data.</text>
</comment>
<dbReference type="Proteomes" id="UP000051446">
    <property type="component" value="Unassembled WGS sequence"/>
</dbReference>
<dbReference type="AlphaFoldDB" id="A0A0R2Y3M7"/>
<accession>A0A0R2Y3M7</accession>
<proteinExistence type="predicted"/>
<sequence>MDASIQKIELYSHTLETPQSKLDTNQVRQAFSTIASTWSQKINAGFYDLFTNLDGLYEDGDDLADKIRVQAIGQGIKLTVAHGIYDIDEERFYDAFMQRYDSWDEDFGVLAEQYEAIVERSAEVDAHRTNRRRGRRQWVGYGSEKAVYDADAKNLMSNIGHGVFNLMAKGVSALGDSFKKDEIFKRPATVKAFADGASNIVNAAYLATLDAINADSPGKLHSYSKDEIRKSQAITENIEKGLIPEDAVLLSAVKAISVYPYNERIYPILLRKFGGDQGRLDGVVEYFGMGGLLKEKQALIQEQLRQCDLSTVESFSASRPAIERYAQFINYERFDEHCERVIEKIVAREAQASALSTVTPALSVAATHTGCASTVATAAQGFTSNADHKFYVAPDLPTKKILAFESKNALNIAKDEVVFFFDETVFGSGDKGVLVDLEFVYVRLQFKESHRVALADIADVTISGLMNKKLTLVKRDGTKVDVVLTQSNKGATSLSEALVGLVRLRGATRN</sequence>
<reference evidence="1 2" key="1">
    <citation type="submission" date="2015-02" db="EMBL/GenBank/DDBJ databases">
        <title>Pseudomonas helleri sp. nov. and Pseudomonas weihenstephanensis sp. nov., isolated from raw cows milk.</title>
        <authorList>
            <person name="von Neubeck M."/>
            <person name="Huptas C."/>
            <person name="Wenning M."/>
            <person name="Scherer S."/>
        </authorList>
    </citation>
    <scope>NUCLEOTIDE SEQUENCE [LARGE SCALE GENOMIC DNA]</scope>
    <source>
        <strain evidence="1 2">DSM 17149</strain>
    </source>
</reference>
<dbReference type="PATRIC" id="fig|75588.4.peg.2714"/>
<evidence type="ECO:0000313" key="2">
    <source>
        <dbReference type="Proteomes" id="UP000051446"/>
    </source>
</evidence>
<name>A0A0R2Y3M7_9PSED</name>
<protein>
    <submittedName>
        <fullName evidence="1">Uncharacterized protein</fullName>
    </submittedName>
</protein>
<gene>
    <name evidence="1" type="ORF">TU73_26985</name>
</gene>
<evidence type="ECO:0000313" key="1">
    <source>
        <dbReference type="EMBL" id="KRP41315.1"/>
    </source>
</evidence>